<proteinExistence type="predicted"/>
<dbReference type="NCBIfam" id="NF037970">
    <property type="entry name" value="vanZ_1"/>
    <property type="match status" value="1"/>
</dbReference>
<name>A0A448NUR0_9FLAO</name>
<feature type="transmembrane region" description="Helical" evidence="1">
    <location>
        <begin position="54"/>
        <end position="71"/>
    </location>
</feature>
<feature type="transmembrane region" description="Helical" evidence="1">
    <location>
        <begin position="83"/>
        <end position="100"/>
    </location>
</feature>
<dbReference type="InterPro" id="IPR006976">
    <property type="entry name" value="VanZ-like"/>
</dbReference>
<evidence type="ECO:0000313" key="4">
    <source>
        <dbReference type="EMBL" id="VEI01451.1"/>
    </source>
</evidence>
<keyword evidence="1" id="KW-0812">Transmembrane</keyword>
<evidence type="ECO:0000313" key="3">
    <source>
        <dbReference type="EMBL" id="KEY18580.1"/>
    </source>
</evidence>
<feature type="domain" description="VanZ-like" evidence="2">
    <location>
        <begin position="26"/>
        <end position="101"/>
    </location>
</feature>
<keyword evidence="5" id="KW-1185">Reference proteome</keyword>
<dbReference type="STRING" id="266748.HY04_08735"/>
<keyword evidence="1" id="KW-0472">Membrane</keyword>
<dbReference type="Proteomes" id="UP000270036">
    <property type="component" value="Chromosome"/>
</dbReference>
<dbReference type="Pfam" id="PF04892">
    <property type="entry name" value="VanZ"/>
    <property type="match status" value="1"/>
</dbReference>
<dbReference type="Proteomes" id="UP000028349">
    <property type="component" value="Unassembled WGS sequence"/>
</dbReference>
<dbReference type="EMBL" id="LR134441">
    <property type="protein sequence ID" value="VEI01451.1"/>
    <property type="molecule type" value="Genomic_DNA"/>
</dbReference>
<reference evidence="3 5" key="1">
    <citation type="submission" date="2014-07" db="EMBL/GenBank/DDBJ databases">
        <authorList>
            <person name="Pisani N.G."/>
            <person name="Newman J.D."/>
        </authorList>
    </citation>
    <scope>NUCLEOTIDE SEQUENCE [LARGE SCALE GENOMIC DNA]</scope>
    <source>
        <strain evidence="3 5">LMG 24720</strain>
    </source>
</reference>
<sequence>MPIYWAFLTYMLLKPGVENLDYPFMFDGIDKILHFGIFALLGFTFMAAFPRIKSLYFVQIMAIYGFLTEIMQDEMNFGRSLEALDVLADLIGVLIGYIIFKKLQRTIT</sequence>
<organism evidence="4 6">
    <name type="scientific">Kaistella antarctica</name>
    <dbReference type="NCBI Taxonomy" id="266748"/>
    <lineage>
        <taxon>Bacteria</taxon>
        <taxon>Pseudomonadati</taxon>
        <taxon>Bacteroidota</taxon>
        <taxon>Flavobacteriia</taxon>
        <taxon>Flavobacteriales</taxon>
        <taxon>Weeksellaceae</taxon>
        <taxon>Chryseobacterium group</taxon>
        <taxon>Kaistella</taxon>
    </lineage>
</organism>
<evidence type="ECO:0000313" key="6">
    <source>
        <dbReference type="Proteomes" id="UP000270036"/>
    </source>
</evidence>
<dbReference type="EMBL" id="JPEP01000002">
    <property type="protein sequence ID" value="KEY18580.1"/>
    <property type="molecule type" value="Genomic_DNA"/>
</dbReference>
<accession>A0A448NUR0</accession>
<dbReference type="PANTHER" id="PTHR28008">
    <property type="entry name" value="DOMAIN PROTEIN, PUTATIVE (AFU_ORTHOLOGUE AFUA_3G10980)-RELATED"/>
    <property type="match status" value="1"/>
</dbReference>
<keyword evidence="1" id="KW-1133">Transmembrane helix</keyword>
<dbReference type="KEGG" id="cant:NCTC13489_02753"/>
<reference evidence="4 6" key="2">
    <citation type="submission" date="2018-12" db="EMBL/GenBank/DDBJ databases">
        <authorList>
            <consortium name="Pathogen Informatics"/>
        </authorList>
    </citation>
    <scope>NUCLEOTIDE SEQUENCE [LARGE SCALE GENOMIC DNA]</scope>
    <source>
        <strain evidence="4 6">NCTC13489</strain>
    </source>
</reference>
<evidence type="ECO:0000313" key="5">
    <source>
        <dbReference type="Proteomes" id="UP000028349"/>
    </source>
</evidence>
<dbReference type="AlphaFoldDB" id="A0A448NUR0"/>
<feature type="transmembrane region" description="Helical" evidence="1">
    <location>
        <begin position="32"/>
        <end position="49"/>
    </location>
</feature>
<gene>
    <name evidence="3" type="ORF">HY04_08735</name>
    <name evidence="4" type="ORF">NCTC13489_02753</name>
</gene>
<evidence type="ECO:0000259" key="2">
    <source>
        <dbReference type="Pfam" id="PF04892"/>
    </source>
</evidence>
<evidence type="ECO:0000256" key="1">
    <source>
        <dbReference type="SAM" id="Phobius"/>
    </source>
</evidence>
<dbReference type="PANTHER" id="PTHR28008:SF1">
    <property type="entry name" value="DOMAIN PROTEIN, PUTATIVE (AFU_ORTHOLOGUE AFUA_3G10980)-RELATED"/>
    <property type="match status" value="1"/>
</dbReference>
<protein>
    <submittedName>
        <fullName evidence="3">Antibiotic resistance protein VanZ</fullName>
    </submittedName>
    <submittedName>
        <fullName evidence="4">Predicted integral membrane protein</fullName>
    </submittedName>
</protein>